<evidence type="ECO:0000256" key="1">
    <source>
        <dbReference type="SAM" id="MobiDB-lite"/>
    </source>
</evidence>
<accession>A0A246GH21</accession>
<protein>
    <submittedName>
        <fullName evidence="2">Uncharacterized protein</fullName>
    </submittedName>
</protein>
<dbReference type="Proteomes" id="UP000197768">
    <property type="component" value="Unassembled WGS sequence"/>
</dbReference>
<reference evidence="2 3" key="1">
    <citation type="journal article" date="2017" name="Infect. Genet. Evol.">
        <title>Comparative genome analysis of fish pathogen Flavobacterium columnare reveals extensive sequence diversity within the species.</title>
        <authorList>
            <person name="Kayansamruaj P."/>
            <person name="Dong H.T."/>
            <person name="Hirono I."/>
            <person name="Kondo H."/>
            <person name="Senapin S."/>
            <person name="Rodkhum C."/>
        </authorList>
    </citation>
    <scope>NUCLEOTIDE SEQUENCE [LARGE SCALE GENOMIC DNA]</scope>
    <source>
        <strain evidence="2 3">1215</strain>
    </source>
</reference>
<proteinExistence type="predicted"/>
<evidence type="ECO:0000313" key="2">
    <source>
        <dbReference type="EMBL" id="OWP82816.1"/>
    </source>
</evidence>
<evidence type="ECO:0000313" key="3">
    <source>
        <dbReference type="Proteomes" id="UP000197768"/>
    </source>
</evidence>
<feature type="region of interest" description="Disordered" evidence="1">
    <location>
        <begin position="103"/>
        <end position="143"/>
    </location>
</feature>
<dbReference type="AlphaFoldDB" id="A0A246GH21"/>
<name>A0A246GH21_9FLAO</name>
<sequence length="673" mass="75769">SKGSVFSFTEKLRAKAHCVNMFNKEILFTLWEDDAKGSGHNASNKLIDIKKAKVDLYGNVVVDFMLTKALMKKAMQGEADIRELEFYVTVEYYRNKKHTTANVDIQNPLPTENTPPSQSTGIKKAKGSPAEEKPKSKKEESGLLNPISETLGEIWDWVETQGTALRDKPHTIEIPEGKSPAIVGKTKGVKKEKFKPVIGNGEEAVIYITSEIATEIEVDKNGKVISYPDYGAYNGQEEFKIDDKIYCKKIKVGKDTKSAFPTYKAYIYRGNTVGEAVKKLKQDIKFNTHENAESTVLEVARHTLGNNKDYKSKGPTPPNNIDKLYRLKYQFGSNNGKTSYRYRIVDNNSSSFPTIKDYKKEYQSGSMNIGSRSSISIDPWDSSTLIGCIGIRGEKGTFHSSYKALTPQQKKTYKNKYHCINNYLETIIPELTGIYGRRGYSSTDDIAVVESSYTEEIKVFVLIDPLKELCNCIKLKNDGREEFYNSFGTKTINYIDKKSNANKFKALYMIAQRRQENGFTKNVIGNNPMNIKGNGDLGQVAIDTHETLKNGEYVPVKGEKFANFSSEDAGFKGYIDLLESNFNDAYKSLFDDSKTIDDFTTGLEDTGKKGPYATGKAQGGLSGTDDYKKKVKVLFEGVKKDYIKIYECKLCKEKDSKKKEEIKNDLDLLKKLK</sequence>
<gene>
    <name evidence="2" type="ORF">BWK59_13860</name>
</gene>
<dbReference type="EMBL" id="MTCZ01000245">
    <property type="protein sequence ID" value="OWP82816.1"/>
    <property type="molecule type" value="Genomic_DNA"/>
</dbReference>
<feature type="non-terminal residue" evidence="2">
    <location>
        <position position="1"/>
    </location>
</feature>
<organism evidence="2 3">
    <name type="scientific">Flavobacterium davisii</name>
    <dbReference type="NCBI Taxonomy" id="2906077"/>
    <lineage>
        <taxon>Bacteria</taxon>
        <taxon>Pseudomonadati</taxon>
        <taxon>Bacteroidota</taxon>
        <taxon>Flavobacteriia</taxon>
        <taxon>Flavobacteriales</taxon>
        <taxon>Flavobacteriaceae</taxon>
        <taxon>Flavobacterium</taxon>
    </lineage>
</organism>
<feature type="compositionally biased region" description="Basic and acidic residues" evidence="1">
    <location>
        <begin position="129"/>
        <end position="141"/>
    </location>
</feature>
<feature type="compositionally biased region" description="Polar residues" evidence="1">
    <location>
        <begin position="103"/>
        <end position="121"/>
    </location>
</feature>
<comment type="caution">
    <text evidence="2">The sequence shown here is derived from an EMBL/GenBank/DDBJ whole genome shotgun (WGS) entry which is preliminary data.</text>
</comment>
<dbReference type="Gene3D" id="1.10.530.10">
    <property type="match status" value="1"/>
</dbReference>